<comment type="similarity">
    <text evidence="7">Belongs to the RecR family.</text>
</comment>
<accession>A0A7X0H7Y6</accession>
<dbReference type="NCBIfam" id="TIGR00615">
    <property type="entry name" value="recR"/>
    <property type="match status" value="1"/>
</dbReference>
<dbReference type="InterPro" id="IPR023627">
    <property type="entry name" value="Rcmb_RecR"/>
</dbReference>
<dbReference type="GO" id="GO:0008270">
    <property type="term" value="F:zinc ion binding"/>
    <property type="evidence" value="ECO:0007669"/>
    <property type="project" value="UniProtKB-KW"/>
</dbReference>
<feature type="domain" description="Toprim" evidence="8">
    <location>
        <begin position="80"/>
        <end position="181"/>
    </location>
</feature>
<keyword evidence="6 7" id="KW-0234">DNA repair</keyword>
<evidence type="ECO:0000256" key="4">
    <source>
        <dbReference type="ARBA" id="ARBA00022833"/>
    </source>
</evidence>
<evidence type="ECO:0000256" key="3">
    <source>
        <dbReference type="ARBA" id="ARBA00022771"/>
    </source>
</evidence>
<dbReference type="PANTHER" id="PTHR30446:SF0">
    <property type="entry name" value="RECOMBINATION PROTEIN RECR"/>
    <property type="match status" value="1"/>
</dbReference>
<organism evidence="9 10">
    <name type="scientific">Algisphaera agarilytica</name>
    <dbReference type="NCBI Taxonomy" id="1385975"/>
    <lineage>
        <taxon>Bacteria</taxon>
        <taxon>Pseudomonadati</taxon>
        <taxon>Planctomycetota</taxon>
        <taxon>Phycisphaerae</taxon>
        <taxon>Phycisphaerales</taxon>
        <taxon>Phycisphaeraceae</taxon>
        <taxon>Algisphaera</taxon>
    </lineage>
</organism>
<dbReference type="HAMAP" id="MF_00017">
    <property type="entry name" value="RecR"/>
    <property type="match status" value="1"/>
</dbReference>
<dbReference type="SUPFAM" id="SSF111304">
    <property type="entry name" value="Recombination protein RecR"/>
    <property type="match status" value="1"/>
</dbReference>
<dbReference type="InterPro" id="IPR006171">
    <property type="entry name" value="TOPRIM_dom"/>
</dbReference>
<dbReference type="EMBL" id="JACHGY010000001">
    <property type="protein sequence ID" value="MBB6430955.1"/>
    <property type="molecule type" value="Genomic_DNA"/>
</dbReference>
<dbReference type="PANTHER" id="PTHR30446">
    <property type="entry name" value="RECOMBINATION PROTEIN RECR"/>
    <property type="match status" value="1"/>
</dbReference>
<keyword evidence="10" id="KW-1185">Reference proteome</keyword>
<keyword evidence="3 7" id="KW-0863">Zinc-finger</keyword>
<evidence type="ECO:0000256" key="6">
    <source>
        <dbReference type="ARBA" id="ARBA00023204"/>
    </source>
</evidence>
<dbReference type="PROSITE" id="PS50880">
    <property type="entry name" value="TOPRIM"/>
    <property type="match status" value="1"/>
</dbReference>
<evidence type="ECO:0000313" key="10">
    <source>
        <dbReference type="Proteomes" id="UP000541810"/>
    </source>
</evidence>
<keyword evidence="2 7" id="KW-0227">DNA damage</keyword>
<evidence type="ECO:0000259" key="8">
    <source>
        <dbReference type="PROSITE" id="PS50880"/>
    </source>
</evidence>
<dbReference type="Proteomes" id="UP000541810">
    <property type="component" value="Unassembled WGS sequence"/>
</dbReference>
<keyword evidence="1 7" id="KW-0479">Metal-binding</keyword>
<keyword evidence="4 7" id="KW-0862">Zinc</keyword>
<evidence type="ECO:0000256" key="5">
    <source>
        <dbReference type="ARBA" id="ARBA00023172"/>
    </source>
</evidence>
<dbReference type="InterPro" id="IPR034137">
    <property type="entry name" value="TOPRIM_RecR"/>
</dbReference>
<dbReference type="Gene3D" id="1.10.8.420">
    <property type="entry name" value="RecR Domain 1"/>
    <property type="match status" value="1"/>
</dbReference>
<evidence type="ECO:0000256" key="2">
    <source>
        <dbReference type="ARBA" id="ARBA00022763"/>
    </source>
</evidence>
<dbReference type="Pfam" id="PF13662">
    <property type="entry name" value="Toprim_4"/>
    <property type="match status" value="1"/>
</dbReference>
<dbReference type="GO" id="GO:0006281">
    <property type="term" value="P:DNA repair"/>
    <property type="evidence" value="ECO:0007669"/>
    <property type="project" value="UniProtKB-UniRule"/>
</dbReference>
<reference evidence="9 10" key="1">
    <citation type="submission" date="2020-08" db="EMBL/GenBank/DDBJ databases">
        <title>Genomic Encyclopedia of Type Strains, Phase IV (KMG-IV): sequencing the most valuable type-strain genomes for metagenomic binning, comparative biology and taxonomic classification.</title>
        <authorList>
            <person name="Goeker M."/>
        </authorList>
    </citation>
    <scope>NUCLEOTIDE SEQUENCE [LARGE SCALE GENOMIC DNA]</scope>
    <source>
        <strain evidence="9 10">DSM 103725</strain>
    </source>
</reference>
<dbReference type="CDD" id="cd01025">
    <property type="entry name" value="TOPRIM_recR"/>
    <property type="match status" value="1"/>
</dbReference>
<dbReference type="GO" id="GO:0003677">
    <property type="term" value="F:DNA binding"/>
    <property type="evidence" value="ECO:0007669"/>
    <property type="project" value="UniProtKB-UniRule"/>
</dbReference>
<dbReference type="GO" id="GO:0006310">
    <property type="term" value="P:DNA recombination"/>
    <property type="evidence" value="ECO:0007669"/>
    <property type="project" value="UniProtKB-UniRule"/>
</dbReference>
<sequence>MRKPTAYDNLLAHLEKLPGIGKRSAERIAFHLLRQPESDTLGLADAVRAFRENLKVCSVTGHVSESDPCSIVTDESRDHSTILVVEQPSDVIAMEQTGAYTGSYHVLMGRLAPMEAMGPGDLNIDKLLGRVEAGQAGTSPAITEVILGTNPTLEGDGTALYLAEKLQAMGVKVTRLARGLPTGSNLQNVSKAVLSDAVQGRVSEF</sequence>
<gene>
    <name evidence="7" type="primary">recR</name>
    <name evidence="9" type="ORF">HNQ40_002761</name>
</gene>
<dbReference type="InterPro" id="IPR000093">
    <property type="entry name" value="DNA_Rcmb_RecR"/>
</dbReference>
<protein>
    <recommendedName>
        <fullName evidence="7">Recombination protein RecR</fullName>
    </recommendedName>
</protein>
<evidence type="ECO:0000313" key="9">
    <source>
        <dbReference type="EMBL" id="MBB6430955.1"/>
    </source>
</evidence>
<proteinExistence type="inferred from homology"/>
<dbReference type="SMART" id="SM00493">
    <property type="entry name" value="TOPRIM"/>
    <property type="match status" value="1"/>
</dbReference>
<dbReference type="RefSeq" id="WP_184678452.1">
    <property type="nucleotide sequence ID" value="NZ_JACHGY010000001.1"/>
</dbReference>
<comment type="caution">
    <text evidence="7">Lacks conserved residue(s) required for the propagation of feature annotation.</text>
</comment>
<name>A0A7X0H7Y6_9BACT</name>
<dbReference type="AlphaFoldDB" id="A0A7X0H7Y6"/>
<evidence type="ECO:0000256" key="1">
    <source>
        <dbReference type="ARBA" id="ARBA00022723"/>
    </source>
</evidence>
<comment type="function">
    <text evidence="7">May play a role in DNA repair. It seems to be involved in an RecBC-independent recombinational process of DNA repair. It may act with RecF and RecO.</text>
</comment>
<keyword evidence="5 7" id="KW-0233">DNA recombination</keyword>
<dbReference type="Gene3D" id="3.40.1360.10">
    <property type="match status" value="1"/>
</dbReference>
<comment type="caution">
    <text evidence="9">The sequence shown here is derived from an EMBL/GenBank/DDBJ whole genome shotgun (WGS) entry which is preliminary data.</text>
</comment>
<evidence type="ECO:0000256" key="7">
    <source>
        <dbReference type="HAMAP-Rule" id="MF_00017"/>
    </source>
</evidence>
<dbReference type="Pfam" id="PF21176">
    <property type="entry name" value="RecR_HhH"/>
    <property type="match status" value="1"/>
</dbReference>